<dbReference type="InterPro" id="IPR052918">
    <property type="entry name" value="Motility_Chemotaxis_Reg"/>
</dbReference>
<keyword evidence="2" id="KW-1185">Reference proteome</keyword>
<dbReference type="SUPFAM" id="SSF63829">
    <property type="entry name" value="Calcium-dependent phosphotriesterase"/>
    <property type="match status" value="2"/>
</dbReference>
<name>A0ABY4BCZ2_9BACT</name>
<organism evidence="1 2">
    <name type="scientific">Hymenobacter monticola</name>
    <dbReference type="NCBI Taxonomy" id="1705399"/>
    <lineage>
        <taxon>Bacteria</taxon>
        <taxon>Pseudomonadati</taxon>
        <taxon>Bacteroidota</taxon>
        <taxon>Cytophagia</taxon>
        <taxon>Cytophagales</taxon>
        <taxon>Hymenobacteraceae</taxon>
        <taxon>Hymenobacter</taxon>
    </lineage>
</organism>
<sequence>MGNSYVAGTFGGQAVFGIATLTNRGWSDAFVAKYDSRGTCLWVRQIGATVPNPVQFGPTNTPWGIAVDSQGNAYVVGDCKGRTLLDNIEIIPVNDGRVRMFLAKYSSQGTVLWAKSYDAGTPGGVATDTDGSLYVAHTDALGSPIAAVSKIDEQGNMLWTRGVRNGGLINYGGGGGVHVRVGPYHEVYLHSSYVYGASIDVGASGSSPLSNAGLLNTGIANKAVFLARYTTAGTLDWVRTGYSPGETSYNAGLAVDSAGNAFITGYTMSGGMVFGSLVLAAHGNWDTYVVKYDARGQVVWGHQEGSARLDRGVGIAVDEVGNAYLLGTFYSGLAAFSNVTLNGVASQYNNLALVKYDPQGQALWAITQQGAGDLAPWGLAANRNGDVYVIADVWNAARLGSLTMTVSGGPSSGHLESLIAKLKSNLPVTSSGGETGAPGAGMGTPTAEVRIPNIITPNGDGQNDQFKTLGLAAGTWRLSVYNRWGMQVFDTPNYQQDWQAEGMGAGLYYYVLANTTGQMRKGWLEVRR</sequence>
<evidence type="ECO:0000313" key="2">
    <source>
        <dbReference type="Proteomes" id="UP000831390"/>
    </source>
</evidence>
<dbReference type="Gene3D" id="2.40.10.500">
    <property type="match status" value="1"/>
</dbReference>
<evidence type="ECO:0000313" key="1">
    <source>
        <dbReference type="EMBL" id="UOE35653.1"/>
    </source>
</evidence>
<dbReference type="PANTHER" id="PTHR35580">
    <property type="entry name" value="CELL SURFACE GLYCOPROTEIN (S-LAYER PROTEIN)-LIKE PROTEIN"/>
    <property type="match status" value="1"/>
</dbReference>
<accession>A0ABY4BCZ2</accession>
<dbReference type="PANTHER" id="PTHR35580:SF1">
    <property type="entry name" value="PHYTASE-LIKE DOMAIN-CONTAINING PROTEIN"/>
    <property type="match status" value="1"/>
</dbReference>
<dbReference type="EMBL" id="CP094534">
    <property type="protein sequence ID" value="UOE35653.1"/>
    <property type="molecule type" value="Genomic_DNA"/>
</dbReference>
<dbReference type="Gene3D" id="2.120.10.30">
    <property type="entry name" value="TolB, C-terminal domain"/>
    <property type="match status" value="1"/>
</dbReference>
<dbReference type="InterPro" id="IPR010620">
    <property type="entry name" value="SBBP_repeat"/>
</dbReference>
<protein>
    <submittedName>
        <fullName evidence="1">Gliding motility-associated C-terminal domain-containing protein</fullName>
    </submittedName>
</protein>
<dbReference type="Pfam" id="PF06739">
    <property type="entry name" value="SBBP"/>
    <property type="match status" value="1"/>
</dbReference>
<gene>
    <name evidence="1" type="ORF">MTP16_08380</name>
</gene>
<reference evidence="1 2" key="1">
    <citation type="submission" date="2022-03" db="EMBL/GenBank/DDBJ databases">
        <title>Hymenobactersp. isolated from the air.</title>
        <authorList>
            <person name="Won M."/>
            <person name="Kwon S.-W."/>
        </authorList>
    </citation>
    <scope>NUCLEOTIDE SEQUENCE [LARGE SCALE GENOMIC DNA]</scope>
    <source>
        <strain evidence="1 2">KACC 22596</strain>
    </source>
</reference>
<dbReference type="Proteomes" id="UP000831390">
    <property type="component" value="Chromosome"/>
</dbReference>
<dbReference type="InterPro" id="IPR011042">
    <property type="entry name" value="6-blade_b-propeller_TolB-like"/>
</dbReference>
<dbReference type="Pfam" id="PF13585">
    <property type="entry name" value="CHU_C"/>
    <property type="match status" value="1"/>
</dbReference>
<proteinExistence type="predicted"/>
<dbReference type="RefSeq" id="WP_243518116.1">
    <property type="nucleotide sequence ID" value="NZ_CP094534.1"/>
</dbReference>